<dbReference type="PIR" id="B75265">
    <property type="entry name" value="B75265"/>
</dbReference>
<evidence type="ECO:0000313" key="5">
    <source>
        <dbReference type="EMBL" id="AAF12048.1"/>
    </source>
</evidence>
<dbReference type="InterPro" id="IPR050237">
    <property type="entry name" value="ATP-dep_AMP-bd_enzyme"/>
</dbReference>
<dbReference type="PaxDb" id="243230-DR_2507"/>
<evidence type="ECO:0000259" key="4">
    <source>
        <dbReference type="Pfam" id="PF13193"/>
    </source>
</evidence>
<proteinExistence type="inferred from homology"/>
<dbReference type="PATRIC" id="fig|243230.17.peg.2747"/>
<organism evidence="5 6">
    <name type="scientific">Deinococcus radiodurans (strain ATCC 13939 / DSM 20539 / JCM 16871 / CCUG 27074 / LMG 4051 / NBRC 15346 / NCIMB 9279 / VKM B-1422 / R1)</name>
    <dbReference type="NCBI Taxonomy" id="243230"/>
    <lineage>
        <taxon>Bacteria</taxon>
        <taxon>Thermotogati</taxon>
        <taxon>Deinococcota</taxon>
        <taxon>Deinococci</taxon>
        <taxon>Deinococcales</taxon>
        <taxon>Deinococcaceae</taxon>
        <taxon>Deinococcus</taxon>
    </lineage>
</organism>
<dbReference type="PANTHER" id="PTHR43767">
    <property type="entry name" value="LONG-CHAIN-FATTY-ACID--COA LIGASE"/>
    <property type="match status" value="1"/>
</dbReference>
<dbReference type="PANTHER" id="PTHR43767:SF11">
    <property type="entry name" value="MEDIUM-CHAIN-FATTY-ACID--COA LIGASE"/>
    <property type="match status" value="1"/>
</dbReference>
<dbReference type="InterPro" id="IPR020845">
    <property type="entry name" value="AMP-binding_CS"/>
</dbReference>
<dbReference type="HOGENOM" id="CLU_000022_59_5_0"/>
<feature type="domain" description="AMP-binding enzyme C-terminal" evidence="4">
    <location>
        <begin position="487"/>
        <end position="562"/>
    </location>
</feature>
<dbReference type="Gene3D" id="3.40.50.12780">
    <property type="entry name" value="N-terminal domain of ligase-like"/>
    <property type="match status" value="1"/>
</dbReference>
<accession>Q9RRI3</accession>
<dbReference type="Pfam" id="PF00501">
    <property type="entry name" value="AMP-binding"/>
    <property type="match status" value="1"/>
</dbReference>
<keyword evidence="2 5" id="KW-0436">Ligase</keyword>
<dbReference type="InterPro" id="IPR042099">
    <property type="entry name" value="ANL_N_sf"/>
</dbReference>
<dbReference type="InterPro" id="IPR045851">
    <property type="entry name" value="AMP-bd_C_sf"/>
</dbReference>
<dbReference type="InterPro" id="IPR025110">
    <property type="entry name" value="AMP-bd_C"/>
</dbReference>
<dbReference type="InterPro" id="IPR000873">
    <property type="entry name" value="AMP-dep_synth/lig_dom"/>
</dbReference>
<evidence type="ECO:0000259" key="3">
    <source>
        <dbReference type="Pfam" id="PF00501"/>
    </source>
</evidence>
<keyword evidence="6" id="KW-1185">Reference proteome</keyword>
<dbReference type="SUPFAM" id="SSF56801">
    <property type="entry name" value="Acetyl-CoA synthetase-like"/>
    <property type="match status" value="1"/>
</dbReference>
<dbReference type="EMBL" id="AE000513">
    <property type="protein sequence ID" value="AAF12048.1"/>
    <property type="molecule type" value="Genomic_DNA"/>
</dbReference>
<dbReference type="STRING" id="243230.DR_2507"/>
<evidence type="ECO:0000256" key="2">
    <source>
        <dbReference type="ARBA" id="ARBA00022598"/>
    </source>
</evidence>
<dbReference type="GO" id="GO:0016405">
    <property type="term" value="F:CoA-ligase activity"/>
    <property type="evidence" value="ECO:0000318"/>
    <property type="project" value="GO_Central"/>
</dbReference>
<dbReference type="AlphaFoldDB" id="Q9RRI3"/>
<dbReference type="Pfam" id="PF13193">
    <property type="entry name" value="AMP-binding_C"/>
    <property type="match status" value="1"/>
</dbReference>
<evidence type="ECO:0000256" key="1">
    <source>
        <dbReference type="ARBA" id="ARBA00006432"/>
    </source>
</evidence>
<dbReference type="Proteomes" id="UP000002524">
    <property type="component" value="Chromosome 1"/>
</dbReference>
<dbReference type="OrthoDB" id="9803968at2"/>
<evidence type="ECO:0000313" key="6">
    <source>
        <dbReference type="Proteomes" id="UP000002524"/>
    </source>
</evidence>
<gene>
    <name evidence="5" type="ordered locus">DR_2507</name>
</gene>
<dbReference type="FunFam" id="3.30.300.30:FF:000008">
    <property type="entry name" value="2,3-dihydroxybenzoate-AMP ligase"/>
    <property type="match status" value="1"/>
</dbReference>
<reference evidence="5 6" key="1">
    <citation type="journal article" date="1999" name="Science">
        <title>Genome sequence of the radioresistant bacterium Deinococcus radiodurans R1.</title>
        <authorList>
            <person name="White O."/>
            <person name="Eisen J.A."/>
            <person name="Heidelberg J.F."/>
            <person name="Hickey E.K."/>
            <person name="Peterson J.D."/>
            <person name="Dodson R.J."/>
            <person name="Haft D.H."/>
            <person name="Gwinn M.L."/>
            <person name="Nelson W.C."/>
            <person name="Richardson D.L."/>
            <person name="Moffat K.S."/>
            <person name="Qin H."/>
            <person name="Jiang L."/>
            <person name="Pamphile W."/>
            <person name="Crosby M."/>
            <person name="Shen M."/>
            <person name="Vamathevan J.J."/>
            <person name="Lam P."/>
            <person name="McDonald L."/>
            <person name="Utterback T."/>
            <person name="Zalewski C."/>
            <person name="Makarova K.S."/>
            <person name="Aravind L."/>
            <person name="Daly M.J."/>
            <person name="Minton K.W."/>
            <person name="Fleischmann R.D."/>
            <person name="Ketchum K.A."/>
            <person name="Nelson K.E."/>
            <person name="Salzberg S."/>
            <person name="Smith H.O."/>
            <person name="Venter J.C."/>
            <person name="Fraser C.M."/>
        </authorList>
    </citation>
    <scope>NUCLEOTIDE SEQUENCE [LARGE SCALE GENOMIC DNA]</scope>
    <source>
        <strain evidence="6">ATCC 13939 / DSM 20539 / JCM 16871 / LMG 4051 / NBRC 15346 / NCIMB 9279 / R1 / VKM B-1422</strain>
    </source>
</reference>
<dbReference type="CDD" id="cd12119">
    <property type="entry name" value="ttLC_FACS_AlkK_like"/>
    <property type="match status" value="1"/>
</dbReference>
<dbReference type="KEGG" id="dra:DR_2507"/>
<protein>
    <submittedName>
        <fullName evidence="5">Medium-chain fatty acid--CoA ligase</fullName>
    </submittedName>
</protein>
<sequence>MALTAASISESLCSRCLHVSGPGGFPMRSNMMPVPLTIPFILERARTGFAEREIVSLLPAGKDAQGQPIAQTHRTTYGEVADRALRLGAGLQALGLQPGDRVATLAVNSFRHLEAYLGVPSAGFVLHTVNIRLHPEQVAWILNHAEDRVLLIENVFAAMIPAIRAACPKLEHVFVLGGLPQPIPGVADYDQWVMSQEPLTHYPQLDENDAAAMCYTSGTTGNPKGVLYSHRSTVLHSLASAPKDALNVGEADSVLPIVPMFHVNAWGLPYTCAMYGAKQVFSGVFTDGKSIAQLMQDEGVTSTAGVPTIWMGLLSELDRAKQAGEPYDLSGLERLIVGGSAAPESLIRAFEERHNLRLLHAWGMTETHPLGTASTLPLNMDPRSDEGYALRAKQGRPVPLVELEIVDDDSNVLPHDGAAMGRLLCRGPWIADSYFKGEGASSFLTLDGNLWFDTGDIATLDERGYMHIQDRSKDLIKSGGEWIGSVELENAIMAHPAVAQCAVIAMDDPKWDERPLAVVVLRPGQAATHEELTEFIAPKFAKWWLPDATVFTDALPIGATGKFLKRELREEYRGYRQQNFPQRQD</sequence>
<comment type="similarity">
    <text evidence="1">Belongs to the ATP-dependent AMP-binding enzyme family.</text>
</comment>
<dbReference type="EnsemblBacteria" id="AAF12048">
    <property type="protein sequence ID" value="AAF12048"/>
    <property type="gene ID" value="DR_2507"/>
</dbReference>
<name>Q9RRI3_DEIRA</name>
<dbReference type="InParanoid" id="Q9RRI3"/>
<dbReference type="PROSITE" id="PS00455">
    <property type="entry name" value="AMP_BINDING"/>
    <property type="match status" value="1"/>
</dbReference>
<dbReference type="eggNOG" id="COG0318">
    <property type="taxonomic scope" value="Bacteria"/>
</dbReference>
<dbReference type="NCBIfam" id="NF004837">
    <property type="entry name" value="PRK06187.1"/>
    <property type="match status" value="1"/>
</dbReference>
<dbReference type="Gene3D" id="3.30.300.30">
    <property type="match status" value="1"/>
</dbReference>
<feature type="domain" description="AMP-dependent synthetase/ligase" evidence="3">
    <location>
        <begin position="71"/>
        <end position="435"/>
    </location>
</feature>